<reference evidence="6" key="2">
    <citation type="submission" date="2025-08" db="UniProtKB">
        <authorList>
            <consortium name="Ensembl"/>
        </authorList>
    </citation>
    <scope>IDENTIFICATION</scope>
</reference>
<dbReference type="InParanoid" id="H3CHQ5"/>
<keyword evidence="1 3" id="KW-0547">Nucleotide-binding</keyword>
<feature type="domain" description="Protein kinase" evidence="5">
    <location>
        <begin position="209"/>
        <end position="515"/>
    </location>
</feature>
<reference evidence="7" key="1">
    <citation type="journal article" date="2004" name="Nature">
        <title>Genome duplication in the teleost fish Tetraodon nigroviridis reveals the early vertebrate proto-karyotype.</title>
        <authorList>
            <person name="Jaillon O."/>
            <person name="Aury J.-M."/>
            <person name="Brunet F."/>
            <person name="Petit J.-L."/>
            <person name="Stange-Thomann N."/>
            <person name="Mauceli E."/>
            <person name="Bouneau L."/>
            <person name="Fischer C."/>
            <person name="Ozouf-Costaz C."/>
            <person name="Bernot A."/>
            <person name="Nicaud S."/>
            <person name="Jaffe D."/>
            <person name="Fisher S."/>
            <person name="Lutfalla G."/>
            <person name="Dossat C."/>
            <person name="Segurens B."/>
            <person name="Dasilva C."/>
            <person name="Salanoubat M."/>
            <person name="Levy M."/>
            <person name="Boudet N."/>
            <person name="Castellano S."/>
            <person name="Anthouard V."/>
            <person name="Jubin C."/>
            <person name="Castelli V."/>
            <person name="Katinka M."/>
            <person name="Vacherie B."/>
            <person name="Biemont C."/>
            <person name="Skalli Z."/>
            <person name="Cattolico L."/>
            <person name="Poulain J."/>
            <person name="De Berardinis V."/>
            <person name="Cruaud C."/>
            <person name="Duprat S."/>
            <person name="Brottier P."/>
            <person name="Coutanceau J.-P."/>
            <person name="Gouzy J."/>
            <person name="Parra G."/>
            <person name="Lardier G."/>
            <person name="Chapple C."/>
            <person name="McKernan K.J."/>
            <person name="McEwan P."/>
            <person name="Bosak S."/>
            <person name="Kellis M."/>
            <person name="Volff J.-N."/>
            <person name="Guigo R."/>
            <person name="Zody M.C."/>
            <person name="Mesirov J."/>
            <person name="Lindblad-Toh K."/>
            <person name="Birren B."/>
            <person name="Nusbaum C."/>
            <person name="Kahn D."/>
            <person name="Robinson-Rechavi M."/>
            <person name="Laudet V."/>
            <person name="Schachter V."/>
            <person name="Quetier F."/>
            <person name="Saurin W."/>
            <person name="Scarpelli C."/>
            <person name="Wincker P."/>
            <person name="Lander E.S."/>
            <person name="Weissenbach J."/>
            <person name="Roest Crollius H."/>
        </authorList>
    </citation>
    <scope>NUCLEOTIDE SEQUENCE [LARGE SCALE GENOMIC DNA]</scope>
</reference>
<evidence type="ECO:0000256" key="4">
    <source>
        <dbReference type="SAM" id="MobiDB-lite"/>
    </source>
</evidence>
<dbReference type="GO" id="GO:0005524">
    <property type="term" value="F:ATP binding"/>
    <property type="evidence" value="ECO:0007669"/>
    <property type="project" value="UniProtKB-UniRule"/>
</dbReference>
<dbReference type="SUPFAM" id="SSF47986">
    <property type="entry name" value="DEATH domain"/>
    <property type="match status" value="1"/>
</dbReference>
<dbReference type="GeneTree" id="ENSGT00940000160502"/>
<dbReference type="PANTHER" id="PTHR27001:SF939">
    <property type="entry name" value="INTERLEUKIN 1 RECEPTOR ASSOCIATED KINASE 1"/>
    <property type="match status" value="1"/>
</dbReference>
<feature type="region of interest" description="Disordered" evidence="4">
    <location>
        <begin position="668"/>
        <end position="691"/>
    </location>
</feature>
<dbReference type="STRING" id="99883.ENSTNIP00000007783"/>
<feature type="binding site" evidence="3">
    <location>
        <position position="236"/>
    </location>
    <ligand>
        <name>ATP</name>
        <dbReference type="ChEBI" id="CHEBI:30616"/>
    </ligand>
</feature>
<dbReference type="InterPro" id="IPR011029">
    <property type="entry name" value="DEATH-like_dom_sf"/>
</dbReference>
<dbReference type="HOGENOM" id="CLU_000288_173_1_1"/>
<evidence type="ECO:0000256" key="1">
    <source>
        <dbReference type="ARBA" id="ARBA00022741"/>
    </source>
</evidence>
<feature type="region of interest" description="Disordered" evidence="4">
    <location>
        <begin position="536"/>
        <end position="563"/>
    </location>
</feature>
<dbReference type="Proteomes" id="UP000007303">
    <property type="component" value="Unassembled WGS sequence"/>
</dbReference>
<dbReference type="SUPFAM" id="SSF56112">
    <property type="entry name" value="Protein kinase-like (PK-like)"/>
    <property type="match status" value="1"/>
</dbReference>
<dbReference type="SMART" id="SM00220">
    <property type="entry name" value="S_TKc"/>
    <property type="match status" value="1"/>
</dbReference>
<keyword evidence="7" id="KW-1185">Reference proteome</keyword>
<dbReference type="InterPro" id="IPR011009">
    <property type="entry name" value="Kinase-like_dom_sf"/>
</dbReference>
<dbReference type="InterPro" id="IPR008271">
    <property type="entry name" value="Ser/Thr_kinase_AS"/>
</dbReference>
<dbReference type="Ensembl" id="ENSTNIT00000007944.1">
    <property type="protein sequence ID" value="ENSTNIP00000007783.1"/>
    <property type="gene ID" value="ENSTNIG00000005115.1"/>
</dbReference>
<proteinExistence type="predicted"/>
<dbReference type="Gene3D" id="1.10.533.10">
    <property type="entry name" value="Death Domain, Fas"/>
    <property type="match status" value="1"/>
</dbReference>
<dbReference type="OMA" id="ICWTYEE"/>
<dbReference type="PROSITE" id="PS00107">
    <property type="entry name" value="PROTEIN_KINASE_ATP"/>
    <property type="match status" value="1"/>
</dbReference>
<keyword evidence="2 3" id="KW-0067">ATP-binding</keyword>
<dbReference type="PROSITE" id="PS00108">
    <property type="entry name" value="PROTEIN_KINASE_ST"/>
    <property type="match status" value="1"/>
</dbReference>
<name>H3CHQ5_TETNG</name>
<dbReference type="GO" id="GO:0005886">
    <property type="term" value="C:plasma membrane"/>
    <property type="evidence" value="ECO:0007669"/>
    <property type="project" value="TreeGrafter"/>
</dbReference>
<protein>
    <recommendedName>
        <fullName evidence="5">Protein kinase domain-containing protein</fullName>
    </recommendedName>
</protein>
<dbReference type="PROSITE" id="PS50011">
    <property type="entry name" value="PROTEIN_KINASE_DOM"/>
    <property type="match status" value="1"/>
</dbReference>
<evidence type="ECO:0000313" key="7">
    <source>
        <dbReference type="Proteomes" id="UP000007303"/>
    </source>
</evidence>
<reference evidence="6" key="3">
    <citation type="submission" date="2025-09" db="UniProtKB">
        <authorList>
            <consortium name="Ensembl"/>
        </authorList>
    </citation>
    <scope>IDENTIFICATION</scope>
</reference>
<dbReference type="InterPro" id="IPR000719">
    <property type="entry name" value="Prot_kinase_dom"/>
</dbReference>
<evidence type="ECO:0000256" key="3">
    <source>
        <dbReference type="PROSITE-ProRule" id="PRU10141"/>
    </source>
</evidence>
<sequence>PGPGQTNIQLVGLPDWELFLYELPSAVYWDFCRVMDTLSDLDWTRFASLVLDDQTALRLAEKQAHAPDWVMNRWGSRNGRVRDLLHLLEGLELLRPRDLILNGQSSPPLRTPVTSSLRPDSSPFEGVSCPDWERRWFWSRPSMLAHPGCCSSSKGNTWSLLKVHKLQSEIQPPAPPGQPHTQPSIAEASCTSGLMCWSYEEVHAGTKEFSPTLQVGEGGFGVVYKATLRNTVCAVKVLKQDRLLDWKLLKESFRTEMEKLSKFRHPNIIDLLGFSEGPGTVCLIYNYMENKSLEHKLHNARQQGSCLSWSQRVGVVTGASTALQFLHCPPKGNAPLIHGDVKSSNILLDQHMTAKLGDFGLASLALKSSSPSATTTLGCTTTIRGTLAYLPMEYVRKGELGTVVDVYSFGVVLLEVLTGRRALEKDKTSRERYLKDLVDEIKESPSGSSQKTRHPAVAFPVETKPPGMPSPAVSAGGASEPAGWMEMVALACMCLDKNRKRRPAMAEVGDRLPRLPAPCPPLRLAVLVKPTRAEAFPSMTSSPNSGLTGQPGDVSAPPPETSTAALQLPQTSQTSLLSPLKNSTAFHCSPVAPVTSLGQEGFCDQSPGGSPRQERQRRSAASLSRCPLCALSSPWSPGPQVVLMNPIKQHFLQKKTLYEEGRIRTPELLSSEDIYEGTSSGAPEESDELDY</sequence>
<dbReference type="PANTHER" id="PTHR27001">
    <property type="entry name" value="OS01G0253100 PROTEIN"/>
    <property type="match status" value="1"/>
</dbReference>
<dbReference type="Pfam" id="PF00069">
    <property type="entry name" value="Pkinase"/>
    <property type="match status" value="1"/>
</dbReference>
<evidence type="ECO:0000256" key="2">
    <source>
        <dbReference type="ARBA" id="ARBA00022840"/>
    </source>
</evidence>
<evidence type="ECO:0000313" key="6">
    <source>
        <dbReference type="Ensembl" id="ENSTNIP00000007783.1"/>
    </source>
</evidence>
<evidence type="ECO:0000259" key="5">
    <source>
        <dbReference type="PROSITE" id="PS50011"/>
    </source>
</evidence>
<dbReference type="GO" id="GO:0004672">
    <property type="term" value="F:protein kinase activity"/>
    <property type="evidence" value="ECO:0007669"/>
    <property type="project" value="InterPro"/>
</dbReference>
<dbReference type="InterPro" id="IPR017441">
    <property type="entry name" value="Protein_kinase_ATP_BS"/>
</dbReference>
<dbReference type="Gene3D" id="3.30.200.20">
    <property type="entry name" value="Phosphorylase Kinase, domain 1"/>
    <property type="match status" value="1"/>
</dbReference>
<dbReference type="Gene3D" id="1.10.510.10">
    <property type="entry name" value="Transferase(Phosphotransferase) domain 1"/>
    <property type="match status" value="1"/>
</dbReference>
<dbReference type="AlphaFoldDB" id="H3CHQ5"/>
<organism evidence="6 7">
    <name type="scientific">Tetraodon nigroviridis</name>
    <name type="common">Spotted green pufferfish</name>
    <name type="synonym">Chelonodon nigroviridis</name>
    <dbReference type="NCBI Taxonomy" id="99883"/>
    <lineage>
        <taxon>Eukaryota</taxon>
        <taxon>Metazoa</taxon>
        <taxon>Chordata</taxon>
        <taxon>Craniata</taxon>
        <taxon>Vertebrata</taxon>
        <taxon>Euteleostomi</taxon>
        <taxon>Actinopterygii</taxon>
        <taxon>Neopterygii</taxon>
        <taxon>Teleostei</taxon>
        <taxon>Neoteleostei</taxon>
        <taxon>Acanthomorphata</taxon>
        <taxon>Eupercaria</taxon>
        <taxon>Tetraodontiformes</taxon>
        <taxon>Tetradontoidea</taxon>
        <taxon>Tetraodontidae</taxon>
        <taxon>Tetraodon</taxon>
    </lineage>
</organism>
<feature type="compositionally biased region" description="Polar residues" evidence="4">
    <location>
        <begin position="538"/>
        <end position="548"/>
    </location>
</feature>
<dbReference type="FunCoup" id="H3CHQ5">
    <property type="interactions" value="914"/>
</dbReference>
<accession>H3CHQ5</accession>
<feature type="region of interest" description="Disordered" evidence="4">
    <location>
        <begin position="599"/>
        <end position="619"/>
    </location>
</feature>